<reference evidence="3" key="1">
    <citation type="submission" date="2021-04" db="EMBL/GenBank/DDBJ databases">
        <authorList>
            <consortium name="Molecular Ecology Group"/>
        </authorList>
    </citation>
    <scope>NUCLEOTIDE SEQUENCE</scope>
</reference>
<dbReference type="PROSITE" id="PS50853">
    <property type="entry name" value="FN3"/>
    <property type="match status" value="1"/>
</dbReference>
<dbReference type="AlphaFoldDB" id="A0A8S3ZRS6"/>
<dbReference type="PROSITE" id="PS50835">
    <property type="entry name" value="IG_LIKE"/>
    <property type="match status" value="1"/>
</dbReference>
<feature type="domain" description="Ig-like" evidence="1">
    <location>
        <begin position="1"/>
        <end position="97"/>
    </location>
</feature>
<dbReference type="Proteomes" id="UP000678393">
    <property type="component" value="Unassembled WGS sequence"/>
</dbReference>
<dbReference type="InterPro" id="IPR002602">
    <property type="entry name" value="DB"/>
</dbReference>
<dbReference type="InterPro" id="IPR003961">
    <property type="entry name" value="FN3_dom"/>
</dbReference>
<keyword evidence="4" id="KW-1185">Reference proteome</keyword>
<evidence type="ECO:0000259" key="1">
    <source>
        <dbReference type="PROSITE" id="PS50835"/>
    </source>
</evidence>
<organism evidence="3 4">
    <name type="scientific">Candidula unifasciata</name>
    <dbReference type="NCBI Taxonomy" id="100452"/>
    <lineage>
        <taxon>Eukaryota</taxon>
        <taxon>Metazoa</taxon>
        <taxon>Spiralia</taxon>
        <taxon>Lophotrochozoa</taxon>
        <taxon>Mollusca</taxon>
        <taxon>Gastropoda</taxon>
        <taxon>Heterobranchia</taxon>
        <taxon>Euthyneura</taxon>
        <taxon>Panpulmonata</taxon>
        <taxon>Eupulmonata</taxon>
        <taxon>Stylommatophora</taxon>
        <taxon>Helicina</taxon>
        <taxon>Helicoidea</taxon>
        <taxon>Geomitridae</taxon>
        <taxon>Candidula</taxon>
    </lineage>
</organism>
<feature type="domain" description="Fibronectin type-III" evidence="2">
    <location>
        <begin position="225"/>
        <end position="329"/>
    </location>
</feature>
<dbReference type="InterPro" id="IPR013783">
    <property type="entry name" value="Ig-like_fold"/>
</dbReference>
<dbReference type="Pfam" id="PF01682">
    <property type="entry name" value="DB"/>
    <property type="match status" value="1"/>
</dbReference>
<dbReference type="InterPro" id="IPR036116">
    <property type="entry name" value="FN3_sf"/>
</dbReference>
<sequence length="394" mass="43532">AITSPPETVRVNAGHAAQLKCTVTNRNNSLVTWTFLTHDFVISDGSQVLTHDKTKYSVMNTVGGNVEQFYLQILNIGKDDQGFYKCAIAGTDQQVIHHLDVEDIPDIATAEGPPINMTDCCLFENVSQSCLPGCYPSQIDLNTFNAITECGTVTNLKGLSKCFTAGSNHDNCCLFMKVDPVCLGFCHNDVPTNISSEYNRKCFTDSIVNAVFTCFEIGFEHLPSEPTDVEAIPVHDGLYGSILVKWAEPKRNPQAVTGYLIMYKPRHQTSYSSVKITDPKSLSYRLDGKKFQIESDMDYKIRVSALAVHGVSFGSVEVDIYIANSTKPAQIIADVDICCSHRGVGDVCRNLLCHSRTWSKFDTQQILGCYPDLDEIFTCLVGERNHSNCCAAFD</sequence>
<dbReference type="CDD" id="cd00063">
    <property type="entry name" value="FN3"/>
    <property type="match status" value="1"/>
</dbReference>
<dbReference type="InterPro" id="IPR013106">
    <property type="entry name" value="Ig_V-set"/>
</dbReference>
<accession>A0A8S3ZRS6</accession>
<dbReference type="Pfam" id="PF07686">
    <property type="entry name" value="V-set"/>
    <property type="match status" value="1"/>
</dbReference>
<name>A0A8S3ZRS6_9EUPU</name>
<comment type="caution">
    <text evidence="3">The sequence shown here is derived from an EMBL/GenBank/DDBJ whole genome shotgun (WGS) entry which is preliminary data.</text>
</comment>
<evidence type="ECO:0008006" key="5">
    <source>
        <dbReference type="Google" id="ProtNLM"/>
    </source>
</evidence>
<evidence type="ECO:0000313" key="4">
    <source>
        <dbReference type="Proteomes" id="UP000678393"/>
    </source>
</evidence>
<dbReference type="SUPFAM" id="SSF49265">
    <property type="entry name" value="Fibronectin type III"/>
    <property type="match status" value="1"/>
</dbReference>
<feature type="non-terminal residue" evidence="3">
    <location>
        <position position="1"/>
    </location>
</feature>
<protein>
    <recommendedName>
        <fullName evidence="5">Ig-like and fibronectin type-III domain-containing protein C25G4.10</fullName>
    </recommendedName>
</protein>
<dbReference type="Gene3D" id="2.60.40.10">
    <property type="entry name" value="Immunoglobulins"/>
    <property type="match status" value="2"/>
</dbReference>
<dbReference type="InterPro" id="IPR003599">
    <property type="entry name" value="Ig_sub"/>
</dbReference>
<dbReference type="SUPFAM" id="SSF48726">
    <property type="entry name" value="Immunoglobulin"/>
    <property type="match status" value="1"/>
</dbReference>
<proteinExistence type="predicted"/>
<dbReference type="SMART" id="SM00409">
    <property type="entry name" value="IG"/>
    <property type="match status" value="1"/>
</dbReference>
<dbReference type="OrthoDB" id="6140652at2759"/>
<gene>
    <name evidence="3" type="ORF">CUNI_LOCUS14649</name>
</gene>
<dbReference type="InterPro" id="IPR036179">
    <property type="entry name" value="Ig-like_dom_sf"/>
</dbReference>
<dbReference type="EMBL" id="CAJHNH020003346">
    <property type="protein sequence ID" value="CAG5129091.1"/>
    <property type="molecule type" value="Genomic_DNA"/>
</dbReference>
<evidence type="ECO:0000259" key="2">
    <source>
        <dbReference type="PROSITE" id="PS50853"/>
    </source>
</evidence>
<feature type="non-terminal residue" evidence="3">
    <location>
        <position position="394"/>
    </location>
</feature>
<evidence type="ECO:0000313" key="3">
    <source>
        <dbReference type="EMBL" id="CAG5129091.1"/>
    </source>
</evidence>
<dbReference type="InterPro" id="IPR007110">
    <property type="entry name" value="Ig-like_dom"/>
</dbReference>